<keyword evidence="3" id="KW-1185">Reference proteome</keyword>
<evidence type="ECO:0000256" key="1">
    <source>
        <dbReference type="SAM" id="Phobius"/>
    </source>
</evidence>
<organism evidence="2 3">
    <name type="scientific">Streptomyces hazeniae</name>
    <dbReference type="NCBI Taxonomy" id="3075538"/>
    <lineage>
        <taxon>Bacteria</taxon>
        <taxon>Bacillati</taxon>
        <taxon>Actinomycetota</taxon>
        <taxon>Actinomycetes</taxon>
        <taxon>Kitasatosporales</taxon>
        <taxon>Streptomycetaceae</taxon>
        <taxon>Streptomyces</taxon>
    </lineage>
</organism>
<comment type="caution">
    <text evidence="2">The sequence shown here is derived from an EMBL/GenBank/DDBJ whole genome shotgun (WGS) entry which is preliminary data.</text>
</comment>
<proteinExistence type="predicted"/>
<dbReference type="EMBL" id="JAVREQ010000023">
    <property type="protein sequence ID" value="MDT0381523.1"/>
    <property type="molecule type" value="Genomic_DNA"/>
</dbReference>
<keyword evidence="1" id="KW-0812">Transmembrane</keyword>
<evidence type="ECO:0000313" key="2">
    <source>
        <dbReference type="EMBL" id="MDT0381523.1"/>
    </source>
</evidence>
<gene>
    <name evidence="2" type="ORF">RM572_22445</name>
</gene>
<keyword evidence="1" id="KW-0472">Membrane</keyword>
<accession>A0ABU2NX07</accession>
<keyword evidence="1" id="KW-1133">Transmembrane helix</keyword>
<reference evidence="3" key="1">
    <citation type="submission" date="2023-07" db="EMBL/GenBank/DDBJ databases">
        <title>30 novel species of actinomycetes from the DSMZ collection.</title>
        <authorList>
            <person name="Nouioui I."/>
        </authorList>
    </citation>
    <scope>NUCLEOTIDE SEQUENCE [LARGE SCALE GENOMIC DNA]</scope>
    <source>
        <strain evidence="3">DSM 42041</strain>
    </source>
</reference>
<dbReference type="RefSeq" id="WP_311675217.1">
    <property type="nucleotide sequence ID" value="NZ_JAVREQ010000023.1"/>
</dbReference>
<evidence type="ECO:0008006" key="4">
    <source>
        <dbReference type="Google" id="ProtNLM"/>
    </source>
</evidence>
<dbReference type="Proteomes" id="UP001183414">
    <property type="component" value="Unassembled WGS sequence"/>
</dbReference>
<protein>
    <recommendedName>
        <fullName evidence="4">DUF2970 domain-containing protein</fullName>
    </recommendedName>
</protein>
<evidence type="ECO:0000313" key="3">
    <source>
        <dbReference type="Proteomes" id="UP001183414"/>
    </source>
</evidence>
<feature type="transmembrane region" description="Helical" evidence="1">
    <location>
        <begin position="31"/>
        <end position="54"/>
    </location>
</feature>
<name>A0ABU2NX07_9ACTN</name>
<sequence length="69" mass="7553">MLTINVAVLLTVIVLLRLRRRTEPRTRFDETFGVVLVLVLGVLLAPTSFGQWVLDLVGQLAHGITRAGG</sequence>